<accession>A0A370HXI9</accession>
<comment type="caution">
    <text evidence="1">The sequence shown here is derived from an EMBL/GenBank/DDBJ whole genome shotgun (WGS) entry which is preliminary data.</text>
</comment>
<protein>
    <submittedName>
        <fullName evidence="1">Uncharacterized protein</fullName>
    </submittedName>
</protein>
<dbReference type="Proteomes" id="UP000254869">
    <property type="component" value="Unassembled WGS sequence"/>
</dbReference>
<reference evidence="1 2" key="1">
    <citation type="submission" date="2018-07" db="EMBL/GenBank/DDBJ databases">
        <title>Genomic Encyclopedia of Type Strains, Phase IV (KMG-IV): sequencing the most valuable type-strain genomes for metagenomic binning, comparative biology and taxonomic classification.</title>
        <authorList>
            <person name="Goeker M."/>
        </authorList>
    </citation>
    <scope>NUCLEOTIDE SEQUENCE [LARGE SCALE GENOMIC DNA]</scope>
    <source>
        <strain evidence="1 2">DSM 44290</strain>
    </source>
</reference>
<gene>
    <name evidence="1" type="ORF">DFR76_111251</name>
</gene>
<dbReference type="RefSeq" id="WP_062512662.1">
    <property type="nucleotide sequence ID" value="NZ_QQBC01000011.1"/>
</dbReference>
<dbReference type="InterPro" id="IPR056908">
    <property type="entry name" value="Gp80-like"/>
</dbReference>
<name>A0A370HXI9_9NOCA</name>
<evidence type="ECO:0000313" key="2">
    <source>
        <dbReference type="Proteomes" id="UP000254869"/>
    </source>
</evidence>
<proteinExistence type="predicted"/>
<dbReference type="AlphaFoldDB" id="A0A370HXI9"/>
<dbReference type="STRING" id="1210086.GCA_001613105_04976"/>
<dbReference type="EMBL" id="QQBC01000011">
    <property type="protein sequence ID" value="RDI63232.1"/>
    <property type="molecule type" value="Genomic_DNA"/>
</dbReference>
<keyword evidence="2" id="KW-1185">Reference proteome</keyword>
<sequence>MAIAVTKTKDALCNAYATIAPTIYVSVHIGDPGTTGANEASGGTPAYQRKATTWAAAANGQVTGSPVTIDLQPGTYTWAGLWKSANGTAADQFIDKVAIPSTTLGAQGTLMITPTFTIN</sequence>
<dbReference type="Pfam" id="PF23140">
    <property type="entry name" value="Gp80"/>
    <property type="match status" value="1"/>
</dbReference>
<evidence type="ECO:0000313" key="1">
    <source>
        <dbReference type="EMBL" id="RDI63232.1"/>
    </source>
</evidence>
<organism evidence="1 2">
    <name type="scientific">Nocardia pseudobrasiliensis</name>
    <dbReference type="NCBI Taxonomy" id="45979"/>
    <lineage>
        <taxon>Bacteria</taxon>
        <taxon>Bacillati</taxon>
        <taxon>Actinomycetota</taxon>
        <taxon>Actinomycetes</taxon>
        <taxon>Mycobacteriales</taxon>
        <taxon>Nocardiaceae</taxon>
        <taxon>Nocardia</taxon>
    </lineage>
</organism>